<dbReference type="AlphaFoldDB" id="A0A8J6TD46"/>
<dbReference type="Proteomes" id="UP000614424">
    <property type="component" value="Unassembled WGS sequence"/>
</dbReference>
<protein>
    <submittedName>
        <fullName evidence="1">DUF4160 domain-containing protein</fullName>
    </submittedName>
</protein>
<evidence type="ECO:0000313" key="2">
    <source>
        <dbReference type="Proteomes" id="UP000614424"/>
    </source>
</evidence>
<organism evidence="1 2">
    <name type="scientific">Candidatus Desulfobia pelagia</name>
    <dbReference type="NCBI Taxonomy" id="2841692"/>
    <lineage>
        <taxon>Bacteria</taxon>
        <taxon>Pseudomonadati</taxon>
        <taxon>Thermodesulfobacteriota</taxon>
        <taxon>Desulfobulbia</taxon>
        <taxon>Desulfobulbales</taxon>
        <taxon>Desulfobulbaceae</taxon>
        <taxon>Candidatus Desulfobia</taxon>
    </lineage>
</organism>
<dbReference type="EMBL" id="JACNJZ010000190">
    <property type="protein sequence ID" value="MBC8318829.1"/>
    <property type="molecule type" value="Genomic_DNA"/>
</dbReference>
<gene>
    <name evidence="1" type="ORF">H8E41_13070</name>
</gene>
<evidence type="ECO:0000313" key="1">
    <source>
        <dbReference type="EMBL" id="MBC8318829.1"/>
    </source>
</evidence>
<dbReference type="InterPro" id="IPR025427">
    <property type="entry name" value="DUF4160"/>
</dbReference>
<comment type="caution">
    <text evidence="1">The sequence shown here is derived from an EMBL/GenBank/DDBJ whole genome shotgun (WGS) entry which is preliminary data.</text>
</comment>
<sequence length="78" mass="9150">MPTILRAGPYRFFFYSSDGNEPVHVHVEREDKVAKIWVDPIWLSYSGGFNRAEIARILKIIGKNKTQIMEAWDEYFSN</sequence>
<reference evidence="1 2" key="1">
    <citation type="submission" date="2020-08" db="EMBL/GenBank/DDBJ databases">
        <title>Bridging the membrane lipid divide: bacteria of the FCB group superphylum have the potential to synthesize archaeal ether lipids.</title>
        <authorList>
            <person name="Villanueva L."/>
            <person name="Von Meijenfeldt F.A.B."/>
            <person name="Westbye A.B."/>
            <person name="Yadav S."/>
            <person name="Hopmans E.C."/>
            <person name="Dutilh B.E."/>
            <person name="Sinninghe Damste J.S."/>
        </authorList>
    </citation>
    <scope>NUCLEOTIDE SEQUENCE [LARGE SCALE GENOMIC DNA]</scope>
    <source>
        <strain evidence="1">NIOZ-UU47</strain>
    </source>
</reference>
<name>A0A8J6TD46_9BACT</name>
<proteinExistence type="predicted"/>
<accession>A0A8J6TD46</accession>
<dbReference type="Pfam" id="PF13711">
    <property type="entry name" value="DUF4160"/>
    <property type="match status" value="1"/>
</dbReference>